<dbReference type="InterPro" id="IPR034746">
    <property type="entry name" value="POTRA"/>
</dbReference>
<evidence type="ECO:0000256" key="6">
    <source>
        <dbReference type="ARBA" id="ARBA00022989"/>
    </source>
</evidence>
<evidence type="ECO:0000256" key="2">
    <source>
        <dbReference type="ARBA" id="ARBA00022475"/>
    </source>
</evidence>
<dbReference type="InterPro" id="IPR013685">
    <property type="entry name" value="POTRA_FtsQ_type"/>
</dbReference>
<gene>
    <name evidence="11" type="ORF">MNBD_GAMMA26-1053</name>
</gene>
<feature type="domain" description="POTRA" evidence="10">
    <location>
        <begin position="57"/>
        <end position="126"/>
    </location>
</feature>
<keyword evidence="4 11" id="KW-0132">Cell division</keyword>
<dbReference type="Pfam" id="PF08478">
    <property type="entry name" value="POTRA_1"/>
    <property type="match status" value="1"/>
</dbReference>
<protein>
    <submittedName>
        <fullName evidence="11">Cell division protein FtsQ</fullName>
    </submittedName>
</protein>
<dbReference type="Pfam" id="PF03799">
    <property type="entry name" value="FtsQ_DivIB_C"/>
    <property type="match status" value="1"/>
</dbReference>
<dbReference type="Gene3D" id="3.40.50.11690">
    <property type="entry name" value="Cell division protein FtsQ/DivIB"/>
    <property type="match status" value="1"/>
</dbReference>
<sequence>MKVSLNNPAGHGQVGKVEDKPISSGTVMRWLLACSMFGLIGLGLVAGSAKLLDPQVMPFKVVRIEGEFKYLNRHELEQAIGAEISGGFFSVDVAALRTRALQLPWVAKVAVRRVWPDTLLIQVVEQVPLARWGDKLLVNQNAGLFQPQEGEVPSGFPWLDGPVGTEAEVVANYRSAISILDRLGLRVVRLQLDPRRAWTIEFADGSGIRLGSQDIQQRLARFARLYPQLKAAGLGQPKQVDLRYTNGLVVHWERDGINGQAAKSVGKSTTNKGFG</sequence>
<keyword evidence="8" id="KW-0131">Cell cycle</keyword>
<evidence type="ECO:0000256" key="5">
    <source>
        <dbReference type="ARBA" id="ARBA00022692"/>
    </source>
</evidence>
<evidence type="ECO:0000256" key="7">
    <source>
        <dbReference type="ARBA" id="ARBA00023136"/>
    </source>
</evidence>
<evidence type="ECO:0000256" key="4">
    <source>
        <dbReference type="ARBA" id="ARBA00022618"/>
    </source>
</evidence>
<evidence type="ECO:0000256" key="9">
    <source>
        <dbReference type="SAM" id="Phobius"/>
    </source>
</evidence>
<dbReference type="InterPro" id="IPR045335">
    <property type="entry name" value="FtsQ_C_sf"/>
</dbReference>
<proteinExistence type="inferred from homology"/>
<organism evidence="11">
    <name type="scientific">hydrothermal vent metagenome</name>
    <dbReference type="NCBI Taxonomy" id="652676"/>
    <lineage>
        <taxon>unclassified sequences</taxon>
        <taxon>metagenomes</taxon>
        <taxon>ecological metagenomes</taxon>
    </lineage>
</organism>
<dbReference type="PANTHER" id="PTHR35851:SF1">
    <property type="entry name" value="CELL DIVISION PROTEIN FTSQ"/>
    <property type="match status" value="1"/>
</dbReference>
<dbReference type="HAMAP" id="MF_00911">
    <property type="entry name" value="FtsQ_subfam"/>
    <property type="match status" value="1"/>
</dbReference>
<reference evidence="11" key="1">
    <citation type="submission" date="2018-06" db="EMBL/GenBank/DDBJ databases">
        <authorList>
            <person name="Zhirakovskaya E."/>
        </authorList>
    </citation>
    <scope>NUCLEOTIDE SEQUENCE</scope>
</reference>
<dbReference type="InterPro" id="IPR026579">
    <property type="entry name" value="FtsQ"/>
</dbReference>
<dbReference type="AlphaFoldDB" id="A0A3B1BBI9"/>
<accession>A0A3B1BBI9</accession>
<dbReference type="EMBL" id="UOFX01000041">
    <property type="protein sequence ID" value="VAX08768.1"/>
    <property type="molecule type" value="Genomic_DNA"/>
</dbReference>
<keyword evidence="7 9" id="KW-0472">Membrane</keyword>
<evidence type="ECO:0000256" key="8">
    <source>
        <dbReference type="ARBA" id="ARBA00023306"/>
    </source>
</evidence>
<dbReference type="GO" id="GO:0090529">
    <property type="term" value="P:cell septum assembly"/>
    <property type="evidence" value="ECO:0007669"/>
    <property type="project" value="InterPro"/>
</dbReference>
<evidence type="ECO:0000256" key="3">
    <source>
        <dbReference type="ARBA" id="ARBA00022519"/>
    </source>
</evidence>
<dbReference type="GO" id="GO:0016020">
    <property type="term" value="C:membrane"/>
    <property type="evidence" value="ECO:0007669"/>
    <property type="project" value="UniProtKB-SubCell"/>
</dbReference>
<evidence type="ECO:0000256" key="1">
    <source>
        <dbReference type="ARBA" id="ARBA00004370"/>
    </source>
</evidence>
<keyword evidence="3" id="KW-0997">Cell inner membrane</keyword>
<comment type="subcellular location">
    <subcellularLocation>
        <location evidence="1">Membrane</location>
    </subcellularLocation>
</comment>
<feature type="transmembrane region" description="Helical" evidence="9">
    <location>
        <begin position="30"/>
        <end position="52"/>
    </location>
</feature>
<keyword evidence="5 9" id="KW-0812">Transmembrane</keyword>
<dbReference type="PROSITE" id="PS51779">
    <property type="entry name" value="POTRA"/>
    <property type="match status" value="1"/>
</dbReference>
<name>A0A3B1BBI9_9ZZZZ</name>
<evidence type="ECO:0000313" key="11">
    <source>
        <dbReference type="EMBL" id="VAX08768.1"/>
    </source>
</evidence>
<keyword evidence="6 9" id="KW-1133">Transmembrane helix</keyword>
<dbReference type="InterPro" id="IPR005548">
    <property type="entry name" value="Cell_div_FtsQ/DivIB_C"/>
</dbReference>
<evidence type="ECO:0000259" key="10">
    <source>
        <dbReference type="PROSITE" id="PS51779"/>
    </source>
</evidence>
<dbReference type="PANTHER" id="PTHR35851">
    <property type="entry name" value="CELL DIVISION PROTEIN FTSQ"/>
    <property type="match status" value="1"/>
</dbReference>
<dbReference type="Gene3D" id="3.10.20.310">
    <property type="entry name" value="membrane protein fhac"/>
    <property type="match status" value="1"/>
</dbReference>
<keyword evidence="2" id="KW-1003">Cell membrane</keyword>